<accession>A0A1J8R9L2</accession>
<dbReference type="Proteomes" id="UP000183567">
    <property type="component" value="Unassembled WGS sequence"/>
</dbReference>
<protein>
    <submittedName>
        <fullName evidence="2">Uncharacterized protein</fullName>
    </submittedName>
</protein>
<organism evidence="2 3">
    <name type="scientific">Rhizopogon vesiculosus</name>
    <dbReference type="NCBI Taxonomy" id="180088"/>
    <lineage>
        <taxon>Eukaryota</taxon>
        <taxon>Fungi</taxon>
        <taxon>Dikarya</taxon>
        <taxon>Basidiomycota</taxon>
        <taxon>Agaricomycotina</taxon>
        <taxon>Agaricomycetes</taxon>
        <taxon>Agaricomycetidae</taxon>
        <taxon>Boletales</taxon>
        <taxon>Suillineae</taxon>
        <taxon>Rhizopogonaceae</taxon>
        <taxon>Rhizopogon</taxon>
    </lineage>
</organism>
<dbReference type="EMBL" id="LVVM01000517">
    <property type="protein sequence ID" value="OJA20564.1"/>
    <property type="molecule type" value="Genomic_DNA"/>
</dbReference>
<proteinExistence type="predicted"/>
<feature type="region of interest" description="Disordered" evidence="1">
    <location>
        <begin position="1"/>
        <end position="23"/>
    </location>
</feature>
<reference evidence="2 3" key="1">
    <citation type="submission" date="2016-03" db="EMBL/GenBank/DDBJ databases">
        <title>Comparative genomics of the ectomycorrhizal sister species Rhizopogon vinicolor and Rhizopogon vesiculosus (Basidiomycota: Boletales) reveals a divergence of the mating type B locus.</title>
        <authorList>
            <person name="Mujic A.B."/>
            <person name="Kuo A."/>
            <person name="Tritt A."/>
            <person name="Lipzen A."/>
            <person name="Chen C."/>
            <person name="Johnson J."/>
            <person name="Sharma A."/>
            <person name="Barry K."/>
            <person name="Grigoriev I.V."/>
            <person name="Spatafora J.W."/>
        </authorList>
    </citation>
    <scope>NUCLEOTIDE SEQUENCE [LARGE SCALE GENOMIC DNA]</scope>
    <source>
        <strain evidence="2 3">AM-OR11-056</strain>
    </source>
</reference>
<evidence type="ECO:0000313" key="2">
    <source>
        <dbReference type="EMBL" id="OJA20564.1"/>
    </source>
</evidence>
<comment type="caution">
    <text evidence="2">The sequence shown here is derived from an EMBL/GenBank/DDBJ whole genome shotgun (WGS) entry which is preliminary data.</text>
</comment>
<evidence type="ECO:0000256" key="1">
    <source>
        <dbReference type="SAM" id="MobiDB-lite"/>
    </source>
</evidence>
<gene>
    <name evidence="2" type="ORF">AZE42_10792</name>
</gene>
<evidence type="ECO:0000313" key="3">
    <source>
        <dbReference type="Proteomes" id="UP000183567"/>
    </source>
</evidence>
<sequence length="23" mass="2540">MMKASSYRSAAQRSSTSRLHGAR</sequence>
<dbReference type="AlphaFoldDB" id="A0A1J8R9L2"/>
<name>A0A1J8R9L2_9AGAM</name>
<feature type="non-terminal residue" evidence="2">
    <location>
        <position position="23"/>
    </location>
</feature>
<keyword evidence="3" id="KW-1185">Reference proteome</keyword>